<name>A0A0F7L9P4_9VIRU</name>
<dbReference type="EMBL" id="KR029603">
    <property type="protein sequence ID" value="AKH48323.1"/>
    <property type="molecule type" value="Genomic_DNA"/>
</dbReference>
<protein>
    <submittedName>
        <fullName evidence="1">Uncharacterized protein</fullName>
    </submittedName>
</protein>
<sequence>MSATFDAESDPKIRARIGPSIDRSFAQGKLFIACLSGLETPRVRGLRNRREAWRRRIAYRRPSQPRVDR</sequence>
<reference evidence="1" key="1">
    <citation type="journal article" date="2015" name="Front. Microbiol.">
        <title>Combining genomic sequencing methods to explore viral diversity and reveal potential virus-host interactions.</title>
        <authorList>
            <person name="Chow C.E."/>
            <person name="Winget D.M."/>
            <person name="White R.A.III."/>
            <person name="Hallam S.J."/>
            <person name="Suttle C.A."/>
        </authorList>
    </citation>
    <scope>NUCLEOTIDE SEQUENCE</scope>
    <source>
        <strain evidence="1">Oxic1_8</strain>
    </source>
</reference>
<proteinExistence type="predicted"/>
<organism evidence="1">
    <name type="scientific">uncultured marine virus</name>
    <dbReference type="NCBI Taxonomy" id="186617"/>
    <lineage>
        <taxon>Viruses</taxon>
        <taxon>environmental samples</taxon>
    </lineage>
</organism>
<evidence type="ECO:0000313" key="1">
    <source>
        <dbReference type="EMBL" id="AKH48323.1"/>
    </source>
</evidence>
<reference evidence="1" key="2">
    <citation type="submission" date="2015-03" db="EMBL/GenBank/DDBJ databases">
        <authorList>
            <person name="Chow C.-E.T."/>
            <person name="Winget D.M."/>
            <person name="White R.A.III."/>
            <person name="Hallam S.J."/>
            <person name="Suttle C.A."/>
        </authorList>
    </citation>
    <scope>NUCLEOTIDE SEQUENCE</scope>
    <source>
        <strain evidence="1">Oxic1_8</strain>
    </source>
</reference>
<accession>A0A0F7L9P4</accession>